<evidence type="ECO:0000313" key="1">
    <source>
        <dbReference type="EMBL" id="HJB29612.1"/>
    </source>
</evidence>
<dbReference type="EMBL" id="DWYZ01000235">
    <property type="protein sequence ID" value="HJB29612.1"/>
    <property type="molecule type" value="Genomic_DNA"/>
</dbReference>
<sequence>MECTRQMEGKLVNHEQSIMIKIAEILAEENLISSSEKARMLQNIQEEENI</sequence>
<protein>
    <submittedName>
        <fullName evidence="1">Uncharacterized protein</fullName>
    </submittedName>
</protein>
<gene>
    <name evidence="1" type="ORF">IAA06_12605</name>
</gene>
<evidence type="ECO:0000313" key="2">
    <source>
        <dbReference type="Proteomes" id="UP000823842"/>
    </source>
</evidence>
<dbReference type="Proteomes" id="UP000823842">
    <property type="component" value="Unassembled WGS sequence"/>
</dbReference>
<proteinExistence type="predicted"/>
<comment type="caution">
    <text evidence="1">The sequence shown here is derived from an EMBL/GenBank/DDBJ whole genome shotgun (WGS) entry which is preliminary data.</text>
</comment>
<reference evidence="1" key="2">
    <citation type="submission" date="2021-04" db="EMBL/GenBank/DDBJ databases">
        <authorList>
            <person name="Gilroy R."/>
        </authorList>
    </citation>
    <scope>NUCLEOTIDE SEQUENCE</scope>
    <source>
        <strain evidence="1">ChiSjej1B19-5720</strain>
    </source>
</reference>
<reference evidence="1" key="1">
    <citation type="journal article" date="2021" name="PeerJ">
        <title>Extensive microbial diversity within the chicken gut microbiome revealed by metagenomics and culture.</title>
        <authorList>
            <person name="Gilroy R."/>
            <person name="Ravi A."/>
            <person name="Getino M."/>
            <person name="Pursley I."/>
            <person name="Horton D.L."/>
            <person name="Alikhan N.F."/>
            <person name="Baker D."/>
            <person name="Gharbi K."/>
            <person name="Hall N."/>
            <person name="Watson M."/>
            <person name="Adriaenssens E.M."/>
            <person name="Foster-Nyarko E."/>
            <person name="Jarju S."/>
            <person name="Secka A."/>
            <person name="Antonio M."/>
            <person name="Oren A."/>
            <person name="Chaudhuri R.R."/>
            <person name="La Ragione R."/>
            <person name="Hildebrand F."/>
            <person name="Pallen M.J."/>
        </authorList>
    </citation>
    <scope>NUCLEOTIDE SEQUENCE</scope>
    <source>
        <strain evidence="1">ChiSjej1B19-5720</strain>
    </source>
</reference>
<dbReference type="AlphaFoldDB" id="A0A9D2LUC1"/>
<accession>A0A9D2LUC1</accession>
<organism evidence="1 2">
    <name type="scientific">Candidatus Blautia faecavium</name>
    <dbReference type="NCBI Taxonomy" id="2838487"/>
    <lineage>
        <taxon>Bacteria</taxon>
        <taxon>Bacillati</taxon>
        <taxon>Bacillota</taxon>
        <taxon>Clostridia</taxon>
        <taxon>Lachnospirales</taxon>
        <taxon>Lachnospiraceae</taxon>
        <taxon>Blautia</taxon>
    </lineage>
</organism>
<name>A0A9D2LUC1_9FIRM</name>